<feature type="compositionally biased region" description="Basic and acidic residues" evidence="1">
    <location>
        <begin position="410"/>
        <end position="421"/>
    </location>
</feature>
<evidence type="ECO:0000313" key="3">
    <source>
        <dbReference type="EMBL" id="KAK3107255.1"/>
    </source>
</evidence>
<feature type="domain" description="DDE-1" evidence="2">
    <location>
        <begin position="178"/>
        <end position="319"/>
    </location>
</feature>
<proteinExistence type="predicted"/>
<organism evidence="3 4">
    <name type="scientific">Pinctada imbricata</name>
    <name type="common">Atlantic pearl-oyster</name>
    <name type="synonym">Pinctada martensii</name>
    <dbReference type="NCBI Taxonomy" id="66713"/>
    <lineage>
        <taxon>Eukaryota</taxon>
        <taxon>Metazoa</taxon>
        <taxon>Spiralia</taxon>
        <taxon>Lophotrochozoa</taxon>
        <taxon>Mollusca</taxon>
        <taxon>Bivalvia</taxon>
        <taxon>Autobranchia</taxon>
        <taxon>Pteriomorphia</taxon>
        <taxon>Pterioida</taxon>
        <taxon>Pterioidea</taxon>
        <taxon>Pteriidae</taxon>
        <taxon>Pinctada</taxon>
    </lineage>
</organism>
<dbReference type="InterPro" id="IPR004875">
    <property type="entry name" value="DDE_SF_endonuclease_dom"/>
</dbReference>
<evidence type="ECO:0000313" key="4">
    <source>
        <dbReference type="Proteomes" id="UP001186944"/>
    </source>
</evidence>
<dbReference type="Gene3D" id="3.30.420.10">
    <property type="entry name" value="Ribonuclease H-like superfamily/Ribonuclease H"/>
    <property type="match status" value="1"/>
</dbReference>
<evidence type="ECO:0000259" key="2">
    <source>
        <dbReference type="Pfam" id="PF03184"/>
    </source>
</evidence>
<comment type="caution">
    <text evidence="3">The sequence shown here is derived from an EMBL/GenBank/DDBJ whole genome shotgun (WGS) entry which is preliminary data.</text>
</comment>
<feature type="compositionally biased region" description="Acidic residues" evidence="1">
    <location>
        <begin position="368"/>
        <end position="377"/>
    </location>
</feature>
<gene>
    <name evidence="3" type="ORF">FSP39_010393</name>
</gene>
<dbReference type="GO" id="GO:0003677">
    <property type="term" value="F:DNA binding"/>
    <property type="evidence" value="ECO:0007669"/>
    <property type="project" value="TreeGrafter"/>
</dbReference>
<feature type="compositionally biased region" description="Basic and acidic residues" evidence="1">
    <location>
        <begin position="441"/>
        <end position="468"/>
    </location>
</feature>
<dbReference type="Proteomes" id="UP001186944">
    <property type="component" value="Unassembled WGS sequence"/>
</dbReference>
<feature type="region of interest" description="Disordered" evidence="1">
    <location>
        <begin position="368"/>
        <end position="468"/>
    </location>
</feature>
<dbReference type="InterPro" id="IPR050863">
    <property type="entry name" value="CenT-Element_Derived"/>
</dbReference>
<accession>A0AA88YKB8</accession>
<dbReference type="GO" id="GO:0005634">
    <property type="term" value="C:nucleus"/>
    <property type="evidence" value="ECO:0007669"/>
    <property type="project" value="TreeGrafter"/>
</dbReference>
<dbReference type="PANTHER" id="PTHR19303:SF74">
    <property type="entry name" value="POGO TRANSPOSABLE ELEMENT WITH KRAB DOMAIN"/>
    <property type="match status" value="1"/>
</dbReference>
<dbReference type="PANTHER" id="PTHR19303">
    <property type="entry name" value="TRANSPOSON"/>
    <property type="match status" value="1"/>
</dbReference>
<name>A0AA88YKB8_PINIB</name>
<protein>
    <recommendedName>
        <fullName evidence="2">DDE-1 domain-containing protein</fullName>
    </recommendedName>
</protein>
<sequence length="468" mass="52333">MSVLGAARQFGVPPQTLRDRVKGTIDIDTVKSGKSPVLSAEEEALIVDHLKQMASLGYGYTRTEVVDIATDYAVIAGKRDHNNPFTLRWYSGFMGRWPELKLVKPRSLELQRAKAGNKGNVSAYFSELNDIITKYELNDKPHLIFNVDEKGIQQNHTPPGVVAGRNICVQEVTSPKSSTTTIIGCGSASGVAIPPYFVFAGARTRQELLAGKSAGADGTVSESGWSNSVIFRDYLEHHFLKYVPGRGDDPVLLILDGHKSHVSVGLTDWARQQNIIIFVLPAHTSHFLQPLDVGCYGPFHNIYNNECHKQMRKASSVITRYNICEIACKVYSLALSPENLRNAFRRAGIFPLDQTVIKEEYLLPSEAFEEKEEENKENEDVQTQNDEITPEHDEQDEPISAAKFLTSKVEAVRKVKSEGKKKERKTMSKITSGHCITEETVVDKMRQHQECNETGKKINRKEEKSNTN</sequence>
<dbReference type="InterPro" id="IPR036397">
    <property type="entry name" value="RNaseH_sf"/>
</dbReference>
<evidence type="ECO:0000256" key="1">
    <source>
        <dbReference type="SAM" id="MobiDB-lite"/>
    </source>
</evidence>
<dbReference type="Pfam" id="PF03184">
    <property type="entry name" value="DDE_1"/>
    <property type="match status" value="1"/>
</dbReference>
<dbReference type="EMBL" id="VSWD01000002">
    <property type="protein sequence ID" value="KAK3107255.1"/>
    <property type="molecule type" value="Genomic_DNA"/>
</dbReference>
<dbReference type="AlphaFoldDB" id="A0AA88YKB8"/>
<reference evidence="3" key="1">
    <citation type="submission" date="2019-08" db="EMBL/GenBank/DDBJ databases">
        <title>The improved chromosome-level genome for the pearl oyster Pinctada fucata martensii using PacBio sequencing and Hi-C.</title>
        <authorList>
            <person name="Zheng Z."/>
        </authorList>
    </citation>
    <scope>NUCLEOTIDE SEQUENCE</scope>
    <source>
        <strain evidence="3">ZZ-2019</strain>
        <tissue evidence="3">Adductor muscle</tissue>
    </source>
</reference>
<keyword evidence="4" id="KW-1185">Reference proteome</keyword>